<dbReference type="EMBL" id="CP001848">
    <property type="protein sequence ID" value="ADB16738.1"/>
    <property type="molecule type" value="Genomic_DNA"/>
</dbReference>
<evidence type="ECO:0000256" key="2">
    <source>
        <dbReference type="SAM" id="SignalP"/>
    </source>
</evidence>
<name>D2R1L9_PIRSD</name>
<gene>
    <name evidence="3" type="ordered locus">Psta_2064</name>
</gene>
<accession>D2R1L9</accession>
<dbReference type="AlphaFoldDB" id="D2R1L9"/>
<dbReference type="Pfam" id="PF04338">
    <property type="entry name" value="DUF481"/>
    <property type="match status" value="1"/>
</dbReference>
<dbReference type="Proteomes" id="UP000001887">
    <property type="component" value="Chromosome"/>
</dbReference>
<dbReference type="eggNOG" id="COG3137">
    <property type="taxonomic scope" value="Bacteria"/>
</dbReference>
<protein>
    <recommendedName>
        <fullName evidence="5">DUF481 domain-containing protein</fullName>
    </recommendedName>
</protein>
<dbReference type="InterPro" id="IPR007433">
    <property type="entry name" value="DUF481"/>
</dbReference>
<feature type="chain" id="PRO_5003035367" description="DUF481 domain-containing protein" evidence="2">
    <location>
        <begin position="20"/>
        <end position="414"/>
    </location>
</feature>
<feature type="compositionally biased region" description="Low complexity" evidence="1">
    <location>
        <begin position="20"/>
        <end position="30"/>
    </location>
</feature>
<reference evidence="3 4" key="1">
    <citation type="journal article" date="2009" name="Stand. Genomic Sci.">
        <title>Complete genome sequence of Pirellula staleyi type strain (ATCC 27377).</title>
        <authorList>
            <person name="Clum A."/>
            <person name="Tindall B.J."/>
            <person name="Sikorski J."/>
            <person name="Ivanova N."/>
            <person name="Mavrommatis K."/>
            <person name="Lucas S."/>
            <person name="Glavina del Rio T."/>
            <person name="Nolan M."/>
            <person name="Chen F."/>
            <person name="Tice H."/>
            <person name="Pitluck S."/>
            <person name="Cheng J.F."/>
            <person name="Chertkov O."/>
            <person name="Brettin T."/>
            <person name="Han C."/>
            <person name="Detter J.C."/>
            <person name="Kuske C."/>
            <person name="Bruce D."/>
            <person name="Goodwin L."/>
            <person name="Ovchinikova G."/>
            <person name="Pati A."/>
            <person name="Mikhailova N."/>
            <person name="Chen A."/>
            <person name="Palaniappan K."/>
            <person name="Land M."/>
            <person name="Hauser L."/>
            <person name="Chang Y.J."/>
            <person name="Jeffries C.D."/>
            <person name="Chain P."/>
            <person name="Rohde M."/>
            <person name="Goker M."/>
            <person name="Bristow J."/>
            <person name="Eisen J.A."/>
            <person name="Markowitz V."/>
            <person name="Hugenholtz P."/>
            <person name="Kyrpides N.C."/>
            <person name="Klenk H.P."/>
            <person name="Lapidus A."/>
        </authorList>
    </citation>
    <scope>NUCLEOTIDE SEQUENCE [LARGE SCALE GENOMIC DNA]</scope>
    <source>
        <strain evidence="4">ATCC 27377 / DSM 6068 / ICPB 4128</strain>
    </source>
</reference>
<evidence type="ECO:0000313" key="4">
    <source>
        <dbReference type="Proteomes" id="UP000001887"/>
    </source>
</evidence>
<organism evidence="3 4">
    <name type="scientific">Pirellula staleyi (strain ATCC 27377 / DSM 6068 / ICPB 4128)</name>
    <name type="common">Pirella staleyi</name>
    <dbReference type="NCBI Taxonomy" id="530564"/>
    <lineage>
        <taxon>Bacteria</taxon>
        <taxon>Pseudomonadati</taxon>
        <taxon>Planctomycetota</taxon>
        <taxon>Planctomycetia</taxon>
        <taxon>Pirellulales</taxon>
        <taxon>Pirellulaceae</taxon>
        <taxon>Pirellula</taxon>
    </lineage>
</organism>
<evidence type="ECO:0000256" key="1">
    <source>
        <dbReference type="SAM" id="MobiDB-lite"/>
    </source>
</evidence>
<feature type="signal peptide" evidence="2">
    <location>
        <begin position="1"/>
        <end position="19"/>
    </location>
</feature>
<proteinExistence type="predicted"/>
<keyword evidence="2" id="KW-0732">Signal</keyword>
<feature type="region of interest" description="Disordered" evidence="1">
    <location>
        <begin position="20"/>
        <end position="48"/>
    </location>
</feature>
<sequence length="414" mass="44496" precursor="true">MRWVYVFIVLIVSASSAAAQGEPAPAPGYGTPSYPPQDFASAGYTTPNYSPPNYQQYGPYATAPQPAYSPPPSYAPANSMPASYGAPAPYGAPSYGAPNYSSAPTYPASYPPPTGAAYGPTMQAPQNGQPPAYMTSGGAGEVQRMPDISTEVTQEEIFTPPPAAAAPDGAAPDGAADSAVEFEMGEPDPTSWWSHSYWDPWEGSVELGLSGTEGNSETFNVRAGLKAKHSTEFLERTLEITSIQKSANGVTTANTALIDGRVVWPLPQSRFNYFIHGLVEYDEFKAFDCRVSADTGLGYEWIQNDLTKLMSRAGISASQEIGGPNDSLNPELLLGGEYEHKFNDSHKVSAKVDFYPTIDDFSDFRLNSQAAWEIALSSDWGLSLKLSVIDRYDSTPSGAKANDLDYSTLLIWSF</sequence>
<dbReference type="STRING" id="530564.Psta_2064"/>
<evidence type="ECO:0008006" key="5">
    <source>
        <dbReference type="Google" id="ProtNLM"/>
    </source>
</evidence>
<dbReference type="HOGENOM" id="CLU_663672_0_0_0"/>
<dbReference type="KEGG" id="psl:Psta_2064"/>
<dbReference type="eggNOG" id="COG3170">
    <property type="taxonomic scope" value="Bacteria"/>
</dbReference>
<evidence type="ECO:0000313" key="3">
    <source>
        <dbReference type="EMBL" id="ADB16738.1"/>
    </source>
</evidence>
<keyword evidence="4" id="KW-1185">Reference proteome</keyword>